<dbReference type="InterPro" id="IPR036055">
    <property type="entry name" value="LDL_receptor-like_sf"/>
</dbReference>
<feature type="disulfide bond" evidence="11">
    <location>
        <begin position="1039"/>
        <end position="1054"/>
    </location>
</feature>
<dbReference type="InterPro" id="IPR009003">
    <property type="entry name" value="Peptidase_S1_PA"/>
</dbReference>
<feature type="disulfide bond" evidence="11">
    <location>
        <begin position="970"/>
        <end position="985"/>
    </location>
</feature>
<dbReference type="SUPFAM" id="SSF57424">
    <property type="entry name" value="LDL receptor-like module"/>
    <property type="match status" value="3"/>
</dbReference>
<keyword evidence="8 15" id="KW-0472">Membrane</keyword>
<evidence type="ECO:0000256" key="4">
    <source>
        <dbReference type="ARBA" id="ARBA00022801"/>
    </source>
</evidence>
<keyword evidence="9 11" id="KW-1015">Disulfide bond</keyword>
<dbReference type="InterPro" id="IPR036364">
    <property type="entry name" value="SEA_dom_sf"/>
</dbReference>
<keyword evidence="6" id="KW-0735">Signal-anchor</keyword>
<proteinExistence type="predicted"/>
<feature type="disulfide bond" evidence="11">
    <location>
        <begin position="1509"/>
        <end position="1527"/>
    </location>
</feature>
<evidence type="ECO:0000256" key="2">
    <source>
        <dbReference type="ARBA" id="ARBA00022670"/>
    </source>
</evidence>
<dbReference type="Pfam" id="PF00089">
    <property type="entry name" value="Trypsin"/>
    <property type="match status" value="1"/>
</dbReference>
<dbReference type="EMBL" id="JARGDH010000005">
    <property type="protein sequence ID" value="KAL0268540.1"/>
    <property type="molecule type" value="Genomic_DNA"/>
</dbReference>
<dbReference type="InterPro" id="IPR023415">
    <property type="entry name" value="LDLR_class-A_CS"/>
</dbReference>
<dbReference type="InterPro" id="IPR001254">
    <property type="entry name" value="Trypsin_dom"/>
</dbReference>
<keyword evidence="3 15" id="KW-0812">Transmembrane</keyword>
<keyword evidence="10" id="KW-0325">Glycoprotein</keyword>
<feature type="transmembrane region" description="Helical" evidence="15">
    <location>
        <begin position="66"/>
        <end position="89"/>
    </location>
</feature>
<comment type="caution">
    <text evidence="19">The sequence shown here is derived from an EMBL/GenBank/DDBJ whole genome shotgun (WGS) entry which is preliminary data.</text>
</comment>
<evidence type="ECO:0000256" key="8">
    <source>
        <dbReference type="ARBA" id="ARBA00023136"/>
    </source>
</evidence>
<evidence type="ECO:0000259" key="16">
    <source>
        <dbReference type="PROSITE" id="PS50024"/>
    </source>
</evidence>
<dbReference type="Gene3D" id="4.10.400.10">
    <property type="entry name" value="Low-density Lipoprotein Receptor"/>
    <property type="match status" value="3"/>
</dbReference>
<dbReference type="PANTHER" id="PTHR24252:SF27">
    <property type="entry name" value="TRANSMEMBRANE PROTEASE SERINE 3-LIKE"/>
    <property type="match status" value="1"/>
</dbReference>
<reference evidence="19" key="1">
    <citation type="journal article" date="2024" name="Gigascience">
        <title>Chromosome-level genome of the poultry shaft louse Menopon gallinae provides insight into the host-switching and adaptive evolution of parasitic lice.</title>
        <authorList>
            <person name="Xu Y."/>
            <person name="Ma L."/>
            <person name="Liu S."/>
            <person name="Liang Y."/>
            <person name="Liu Q."/>
            <person name="He Z."/>
            <person name="Tian L."/>
            <person name="Duan Y."/>
            <person name="Cai W."/>
            <person name="Li H."/>
            <person name="Song F."/>
        </authorList>
    </citation>
    <scope>NUCLEOTIDE SEQUENCE</scope>
    <source>
        <strain evidence="19">Cailab_2023a</strain>
    </source>
</reference>
<feature type="domain" description="SRCR" evidence="18">
    <location>
        <begin position="1061"/>
        <end position="1183"/>
    </location>
</feature>
<dbReference type="PROSITE" id="PS00135">
    <property type="entry name" value="TRYPSIN_SER"/>
    <property type="match status" value="1"/>
</dbReference>
<evidence type="ECO:0000256" key="14">
    <source>
        <dbReference type="SAM" id="MobiDB-lite"/>
    </source>
</evidence>
<evidence type="ECO:0000256" key="1">
    <source>
        <dbReference type="ARBA" id="ARBA00004606"/>
    </source>
</evidence>
<dbReference type="PROSITE" id="PS50240">
    <property type="entry name" value="TRYPSIN_DOM"/>
    <property type="match status" value="1"/>
</dbReference>
<dbReference type="InterPro" id="IPR000082">
    <property type="entry name" value="SEA_dom"/>
</dbReference>
<evidence type="ECO:0000256" key="7">
    <source>
        <dbReference type="ARBA" id="ARBA00022989"/>
    </source>
</evidence>
<dbReference type="PROSITE" id="PS00134">
    <property type="entry name" value="TRYPSIN_HIS"/>
    <property type="match status" value="1"/>
</dbReference>
<dbReference type="Pfam" id="PF00057">
    <property type="entry name" value="Ldl_recept_a"/>
    <property type="match status" value="1"/>
</dbReference>
<dbReference type="PROSITE" id="PS50068">
    <property type="entry name" value="LDLRA_2"/>
    <property type="match status" value="3"/>
</dbReference>
<feature type="compositionally biased region" description="Low complexity" evidence="14">
    <location>
        <begin position="804"/>
        <end position="815"/>
    </location>
</feature>
<evidence type="ECO:0000256" key="6">
    <source>
        <dbReference type="ARBA" id="ARBA00022968"/>
    </source>
</evidence>
<dbReference type="InterPro" id="IPR033116">
    <property type="entry name" value="TRYPSIN_SER"/>
</dbReference>
<dbReference type="CDD" id="cd00190">
    <property type="entry name" value="Tryp_SPc"/>
    <property type="match status" value="1"/>
</dbReference>
<feature type="disulfide bond" evidence="11">
    <location>
        <begin position="958"/>
        <end position="976"/>
    </location>
</feature>
<feature type="domain" description="Peptidase S1" evidence="17">
    <location>
        <begin position="1200"/>
        <end position="1438"/>
    </location>
</feature>
<dbReference type="SMART" id="SM00192">
    <property type="entry name" value="LDLa"/>
    <property type="match status" value="3"/>
</dbReference>
<feature type="disulfide bond" evidence="11">
    <location>
        <begin position="951"/>
        <end position="963"/>
    </location>
</feature>
<dbReference type="GO" id="GO:0004252">
    <property type="term" value="F:serine-type endopeptidase activity"/>
    <property type="evidence" value="ECO:0007669"/>
    <property type="project" value="InterPro"/>
</dbReference>
<dbReference type="GO" id="GO:0006508">
    <property type="term" value="P:proteolysis"/>
    <property type="evidence" value="ECO:0007669"/>
    <property type="project" value="UniProtKB-KW"/>
</dbReference>
<keyword evidence="2 13" id="KW-0645">Protease</keyword>
<feature type="region of interest" description="Disordered" evidence="14">
    <location>
        <begin position="342"/>
        <end position="361"/>
    </location>
</feature>
<feature type="disulfide bond" evidence="11">
    <location>
        <begin position="1521"/>
        <end position="1536"/>
    </location>
</feature>
<evidence type="ECO:0000259" key="17">
    <source>
        <dbReference type="PROSITE" id="PS50240"/>
    </source>
</evidence>
<feature type="region of interest" description="Disordered" evidence="14">
    <location>
        <begin position="298"/>
        <end position="324"/>
    </location>
</feature>
<dbReference type="SUPFAM" id="SSF82671">
    <property type="entry name" value="SEA domain"/>
    <property type="match status" value="1"/>
</dbReference>
<organism evidence="19">
    <name type="scientific">Menopon gallinae</name>
    <name type="common">poultry shaft louse</name>
    <dbReference type="NCBI Taxonomy" id="328185"/>
    <lineage>
        <taxon>Eukaryota</taxon>
        <taxon>Metazoa</taxon>
        <taxon>Ecdysozoa</taxon>
        <taxon>Arthropoda</taxon>
        <taxon>Hexapoda</taxon>
        <taxon>Insecta</taxon>
        <taxon>Pterygota</taxon>
        <taxon>Neoptera</taxon>
        <taxon>Paraneoptera</taxon>
        <taxon>Psocodea</taxon>
        <taxon>Troctomorpha</taxon>
        <taxon>Phthiraptera</taxon>
        <taxon>Amblycera</taxon>
        <taxon>Menoponidae</taxon>
        <taxon>Menopon</taxon>
    </lineage>
</organism>
<evidence type="ECO:0000256" key="12">
    <source>
        <dbReference type="PROSITE-ProRule" id="PRU00196"/>
    </source>
</evidence>
<feature type="domain" description="SEA" evidence="16">
    <location>
        <begin position="99"/>
        <end position="221"/>
    </location>
</feature>
<protein>
    <submittedName>
        <fullName evidence="19">Uncharacterized protein</fullName>
    </submittedName>
</protein>
<evidence type="ECO:0000256" key="10">
    <source>
        <dbReference type="ARBA" id="ARBA00023180"/>
    </source>
</evidence>
<dbReference type="PROSITE" id="PS01209">
    <property type="entry name" value="LDLRA_1"/>
    <property type="match status" value="2"/>
</dbReference>
<feature type="compositionally biased region" description="Basic and acidic residues" evidence="14">
    <location>
        <begin position="310"/>
        <end position="322"/>
    </location>
</feature>
<dbReference type="InterPro" id="IPR002172">
    <property type="entry name" value="LDrepeatLR_classA_rpt"/>
</dbReference>
<evidence type="ECO:0000256" key="3">
    <source>
        <dbReference type="ARBA" id="ARBA00022692"/>
    </source>
</evidence>
<evidence type="ECO:0000256" key="9">
    <source>
        <dbReference type="ARBA" id="ARBA00023157"/>
    </source>
</evidence>
<comment type="subcellular location">
    <subcellularLocation>
        <location evidence="1">Membrane</location>
        <topology evidence="1">Single-pass type II membrane protein</topology>
    </subcellularLocation>
</comment>
<accession>A0AAW2HFS6</accession>
<keyword evidence="4 13" id="KW-0378">Hydrolase</keyword>
<dbReference type="Gene3D" id="2.40.10.10">
    <property type="entry name" value="Trypsin-like serine proteases"/>
    <property type="match status" value="1"/>
</dbReference>
<evidence type="ECO:0000256" key="15">
    <source>
        <dbReference type="SAM" id="Phobius"/>
    </source>
</evidence>
<dbReference type="Gene3D" id="3.30.70.960">
    <property type="entry name" value="SEA domain"/>
    <property type="match status" value="1"/>
</dbReference>
<feature type="region of interest" description="Disordered" evidence="14">
    <location>
        <begin position="712"/>
        <end position="743"/>
    </location>
</feature>
<evidence type="ECO:0000256" key="13">
    <source>
        <dbReference type="RuleBase" id="RU363034"/>
    </source>
</evidence>
<dbReference type="PANTHER" id="PTHR24252">
    <property type="entry name" value="ACROSIN-RELATED"/>
    <property type="match status" value="1"/>
</dbReference>
<dbReference type="SUPFAM" id="SSF50494">
    <property type="entry name" value="Trypsin-like serine proteases"/>
    <property type="match status" value="1"/>
</dbReference>
<dbReference type="PRINTS" id="PR00261">
    <property type="entry name" value="LDLRECEPTOR"/>
</dbReference>
<evidence type="ECO:0000256" key="11">
    <source>
        <dbReference type="PROSITE-ProRule" id="PRU00124"/>
    </source>
</evidence>
<keyword evidence="7 15" id="KW-1133">Transmembrane helix</keyword>
<dbReference type="GO" id="GO:0016020">
    <property type="term" value="C:membrane"/>
    <property type="evidence" value="ECO:0007669"/>
    <property type="project" value="UniProtKB-SubCell"/>
</dbReference>
<dbReference type="SMART" id="SM00020">
    <property type="entry name" value="Tryp_SPc"/>
    <property type="match status" value="1"/>
</dbReference>
<dbReference type="InterPro" id="IPR043504">
    <property type="entry name" value="Peptidase_S1_PA_chymotrypsin"/>
</dbReference>
<evidence type="ECO:0000313" key="19">
    <source>
        <dbReference type="EMBL" id="KAL0268540.1"/>
    </source>
</evidence>
<evidence type="ECO:0000259" key="18">
    <source>
        <dbReference type="PROSITE" id="PS50287"/>
    </source>
</evidence>
<dbReference type="InterPro" id="IPR018114">
    <property type="entry name" value="TRYPSIN_HIS"/>
</dbReference>
<dbReference type="InterPro" id="IPR001190">
    <property type="entry name" value="SRCR"/>
</dbReference>
<feature type="region of interest" description="Disordered" evidence="14">
    <location>
        <begin position="796"/>
        <end position="815"/>
    </location>
</feature>
<evidence type="ECO:0000256" key="5">
    <source>
        <dbReference type="ARBA" id="ARBA00022825"/>
    </source>
</evidence>
<comment type="caution">
    <text evidence="12">Lacks conserved residue(s) required for the propagation of feature annotation.</text>
</comment>
<gene>
    <name evidence="19" type="ORF">PYX00_010443</name>
</gene>
<dbReference type="Pfam" id="PF01390">
    <property type="entry name" value="SEA"/>
    <property type="match status" value="1"/>
</dbReference>
<dbReference type="PROSITE" id="PS50287">
    <property type="entry name" value="SRCR_2"/>
    <property type="match status" value="1"/>
</dbReference>
<keyword evidence="5 13" id="KW-0720">Serine protease</keyword>
<sequence length="1537" mass="171089">MDHQRVHRFGNRTYYRSNYAQPGNVRPTIEERLHAQGISTSSNSSWTFSNSHSDIPKKKKGRLCGVFLMVAVFVVLVAVIAIGGLAFYLGAVRVDNTKQELIFDGSLRVTYGDQYQTVLNNHSSKAYREKSTRYSNMLTNVYQKSVVGPAVDEVTILKFENGSLVVHFRMNLDRRKLPNSVTAVEEVLKSILLEEISSVKPVAFRNLQVDHQNIHIKRYLGDLDSIPESYANKQVETTSAKAVEVKNGVVRKVPPSGQETKHHAKQQNKTSAIPEGTIIGISEKMQNLSDTLKKRQGTIANPVEDESDEEMKSADFDKKTDLPSDGVPEAAVVQVEKSAIGQPEDIPSQQPGDEKFTGPMNGHARPPFEVRVDEPSVYTPIRITPDPGFIASDYDEPWRPIIPSTRESSTHEPRVDVYDELIMAEPPPEEVAPITFSRESYEQNLRIPPEYAGGDKLTRLTEEIAEKFGELVKNQKPPEEHDFRIIPVSIPVEDSSPAGITKEVVMNETGVATPVEFDSSFPLGLDQIISGIKAVGTDAEEDTDEPATETTTTVETTTNKEIIKRVDVTLESENTTVKNPFQDGEDSRAAPAFGFNLPDFPILKQFHHLDSLLKSFSAESSTEELTRPYANETAITRFPVRTKPTDKPEEKVYVAVSTIAPENVTRPKASSGYRSPVVIKGEVQVVDSKNYRSNTATTEPPKLITLLPVRSNLKGPLRPRPKAINSGGASENKKSRMSSEFKTGSSSVPRVLYSIPQKHHFIDDKDGKRWVYYSSSKLLTTTAAPSKPEKLFIVTPEPEKSAKTSIEPTPETTTESISIDSQNLEIEGREEPEMEDEVTPATSNTSELINRIVNIMENVVISSGNSTKVILKVNQTIINGTDLDGAIKLNETNLNDPKFIISNKAVSSHYKLNQAGVPILTKILNKAPSYVKNETETTTEKTVSTTVSNECGKNAMACSNGTCLPLSSRCNQQVDCPDAEDEKNCTCADHLRTQHLNRKLCDGIVDCWDFSDEFNCDWCKGKDYLCSNSKMCIKKSQICDGVNNCPLGDDEKYCVTVSPNEREANSFYYHPNGYLMVRKHGEWGKLCIDNFDTVSMRSKTGWKISDLGRSVCKALTFKDFDKVERMVSVPNEGRDIERPETGRYYELSYNDVTSLEESSTRDSSLSFHETKCTKREVVKVTCTELECGLRPQAMNQWSRIVGGGNANPGSWPWQAALYKEGEFQCGATLISGQWLVSAGHCFYHNQDEYWVARLGTLRTTSSMPSPYEQLRQISKIILHPHYVDTGFINDISLLKMAEPVTFTDFVRPICLPRPNAKIIDGMMCTVVGWGQLFEIGRIFPDTLQEVQLPIISSTECRKRTVFLPLYKITDDMFCAGYDRGGRDACLGDSGGPLMCQESDGKWSLYGVTSNGYGCARSNRPGVYTRVSKYLNWLQSQMHLHSEDEILSQSSLKQLSISGSGDDSRRNITSGHDKATDTLIKLISERVSNVKFSTATAAVKKKDKCKGHRCPLGECLSKSRLCNGFIECSDGSDEKDCW</sequence>
<dbReference type="PROSITE" id="PS50024">
    <property type="entry name" value="SEA"/>
    <property type="match status" value="1"/>
</dbReference>
<dbReference type="FunFam" id="2.40.10.10:FF:000003">
    <property type="entry name" value="Transmembrane serine protease 3"/>
    <property type="match status" value="1"/>
</dbReference>
<name>A0AAW2HFS6_9NEOP</name>
<dbReference type="CDD" id="cd00112">
    <property type="entry name" value="LDLa"/>
    <property type="match status" value="3"/>
</dbReference>